<sequence>MAEKKLTIVIEGMHCNHCSQAIADGLKKLKGVKSADVIFTTGKAKVVYDPDVVKVDQMLAVVKELGYTVKGTKE</sequence>
<evidence type="ECO:0000313" key="3">
    <source>
        <dbReference type="EMBL" id="BAI62828.1"/>
    </source>
</evidence>
<dbReference type="Gene3D" id="3.30.70.100">
    <property type="match status" value="1"/>
</dbReference>
<dbReference type="Proteomes" id="UP000001882">
    <property type="component" value="Chromosome"/>
</dbReference>
<gene>
    <name evidence="3" type="ordered locus">MCP_2756</name>
</gene>
<proteinExistence type="predicted"/>
<dbReference type="RefSeq" id="WP_012901502.1">
    <property type="nucleotide sequence ID" value="NC_013665.1"/>
</dbReference>
<evidence type="ECO:0000256" key="1">
    <source>
        <dbReference type="ARBA" id="ARBA00022723"/>
    </source>
</evidence>
<dbReference type="GeneID" id="8682457"/>
<reference evidence="3 4" key="2">
    <citation type="journal article" date="2008" name="Int. J. Syst. Evol. Microbiol.">
        <title>Methanocella paludicola gen. nov., sp. nov., a methane-producing archaeon, the first isolate of the lineage 'Rice Cluster I', and proposal of the new archaeal order Methanocellales ord. nov.</title>
        <authorList>
            <person name="Sakai S."/>
            <person name="Imachi H."/>
            <person name="Hanada S."/>
            <person name="Ohashi A."/>
            <person name="Harada H."/>
            <person name="Kamagata Y."/>
        </authorList>
    </citation>
    <scope>NUCLEOTIDE SEQUENCE [LARGE SCALE GENOMIC DNA]</scope>
    <source>
        <strain evidence="4">DSM 17711 / JCM 13418 / NBRC 101707 / SANAE</strain>
    </source>
</reference>
<dbReference type="PANTHER" id="PTHR46594">
    <property type="entry name" value="P-TYPE CATION-TRANSPORTING ATPASE"/>
    <property type="match status" value="1"/>
</dbReference>
<dbReference type="SUPFAM" id="SSF55008">
    <property type="entry name" value="HMA, heavy metal-associated domain"/>
    <property type="match status" value="1"/>
</dbReference>
<name>D1Z2A6_METPS</name>
<dbReference type="eggNOG" id="arCOG02764">
    <property type="taxonomic scope" value="Archaea"/>
</dbReference>
<dbReference type="OrthoDB" id="44171at2157"/>
<accession>D1Z2A6</accession>
<dbReference type="CDD" id="cd00371">
    <property type="entry name" value="HMA"/>
    <property type="match status" value="1"/>
</dbReference>
<dbReference type="InterPro" id="IPR017969">
    <property type="entry name" value="Heavy-metal-associated_CS"/>
</dbReference>
<dbReference type="InterPro" id="IPR006121">
    <property type="entry name" value="HMA_dom"/>
</dbReference>
<reference evidence="3 4" key="1">
    <citation type="journal article" date="2007" name="Appl. Environ. Microbiol.">
        <title>Isolation of key methanogens for global methane emission from rice paddy fields: a novel isolate affiliated with the clone cluster rice cluster I.</title>
        <authorList>
            <person name="Sakai S."/>
            <person name="Imachi H."/>
            <person name="Sekiguchi Y."/>
            <person name="Ohashi A."/>
            <person name="Harada H."/>
            <person name="Kamagata Y."/>
        </authorList>
    </citation>
    <scope>NUCLEOTIDE SEQUENCE [LARGE SCALE GENOMIC DNA]</scope>
    <source>
        <strain evidence="4">DSM 17711 / JCM 13418 / NBRC 101707 / SANAE</strain>
    </source>
</reference>
<dbReference type="KEGG" id="mpd:MCP_2756"/>
<evidence type="ECO:0000259" key="2">
    <source>
        <dbReference type="PROSITE" id="PS50846"/>
    </source>
</evidence>
<dbReference type="AlphaFoldDB" id="D1Z2A6"/>
<dbReference type="PANTHER" id="PTHR46594:SF4">
    <property type="entry name" value="P-TYPE CATION-TRANSPORTING ATPASE"/>
    <property type="match status" value="1"/>
</dbReference>
<dbReference type="PROSITE" id="PS01047">
    <property type="entry name" value="HMA_1"/>
    <property type="match status" value="1"/>
</dbReference>
<dbReference type="PRINTS" id="PR00942">
    <property type="entry name" value="CUATPASEI"/>
</dbReference>
<dbReference type="PROSITE" id="PS50846">
    <property type="entry name" value="HMA_2"/>
    <property type="match status" value="1"/>
</dbReference>
<dbReference type="EMBL" id="AP011532">
    <property type="protein sequence ID" value="BAI62828.1"/>
    <property type="molecule type" value="Genomic_DNA"/>
</dbReference>
<protein>
    <submittedName>
        <fullName evidence="3">Heavy metal transport/detoxification protein</fullName>
    </submittedName>
</protein>
<reference evidence="4" key="3">
    <citation type="journal article" date="2011" name="PLoS ONE">
        <title>Genome sequence of a mesophilic hydrogenotrophic methanogen Methanocella paludicola, the first cultivated representative of the order Methanocellales.</title>
        <authorList>
            <person name="Sakai S."/>
            <person name="Takaki Y."/>
            <person name="Shimamura S."/>
            <person name="Sekine M."/>
            <person name="Tajima T."/>
            <person name="Kosugi H."/>
            <person name="Ichikawa N."/>
            <person name="Tasumi E."/>
            <person name="Hiraki A.T."/>
            <person name="Shimizu A."/>
            <person name="Kato Y."/>
            <person name="Nishiko R."/>
            <person name="Mori K."/>
            <person name="Fujita N."/>
            <person name="Imachi H."/>
            <person name="Takai K."/>
        </authorList>
    </citation>
    <scope>NUCLEOTIDE SEQUENCE [LARGE SCALE GENOMIC DNA]</scope>
    <source>
        <strain evidence="4">DSM 17711 / JCM 13418 / NBRC 101707 / SANAE</strain>
    </source>
</reference>
<organism evidence="3 4">
    <name type="scientific">Methanocella paludicola (strain DSM 17711 / JCM 13418 / NBRC 101707 / SANAE)</name>
    <dbReference type="NCBI Taxonomy" id="304371"/>
    <lineage>
        <taxon>Archaea</taxon>
        <taxon>Methanobacteriati</taxon>
        <taxon>Methanobacteriota</taxon>
        <taxon>Stenosarchaea group</taxon>
        <taxon>Methanomicrobia</taxon>
        <taxon>Methanocellales</taxon>
        <taxon>Methanocellaceae</taxon>
        <taxon>Methanocella</taxon>
    </lineage>
</organism>
<evidence type="ECO:0000313" key="4">
    <source>
        <dbReference type="Proteomes" id="UP000001882"/>
    </source>
</evidence>
<dbReference type="GO" id="GO:0046872">
    <property type="term" value="F:metal ion binding"/>
    <property type="evidence" value="ECO:0007669"/>
    <property type="project" value="UniProtKB-KW"/>
</dbReference>
<dbReference type="InterPro" id="IPR036163">
    <property type="entry name" value="HMA_dom_sf"/>
</dbReference>
<feature type="domain" description="HMA" evidence="2">
    <location>
        <begin position="4"/>
        <end position="70"/>
    </location>
</feature>
<dbReference type="InParanoid" id="D1Z2A6"/>
<keyword evidence="4" id="KW-1185">Reference proteome</keyword>
<dbReference type="STRING" id="304371.MCP_2756"/>
<dbReference type="Pfam" id="PF00403">
    <property type="entry name" value="HMA"/>
    <property type="match status" value="1"/>
</dbReference>
<dbReference type="FunFam" id="3.30.70.100:FF:000005">
    <property type="entry name" value="Copper-exporting P-type ATPase A"/>
    <property type="match status" value="1"/>
</dbReference>
<keyword evidence="1" id="KW-0479">Metal-binding</keyword>